<sequence>MWRPFVRSLQKSEHPWDLTEVLFYSEKIMNFAIYTRTGCPYCTKIKQVLSAKNHSYTEYQLDVHFKREDFYKEFGQGSTFPQVLLDSKKIGGCTEAVKYLREQNLI</sequence>
<dbReference type="InterPro" id="IPR036249">
    <property type="entry name" value="Thioredoxin-like_sf"/>
</dbReference>
<evidence type="ECO:0000313" key="5">
    <source>
        <dbReference type="Proteomes" id="UP000185400"/>
    </source>
</evidence>
<dbReference type="PROSITE" id="PS51354">
    <property type="entry name" value="GLUTAREDOXIN_2"/>
    <property type="match status" value="1"/>
</dbReference>
<dbReference type="PROSITE" id="PS00194">
    <property type="entry name" value="THIOREDOXIN_1"/>
    <property type="match status" value="1"/>
</dbReference>
<proteinExistence type="predicted"/>
<organism evidence="2 5">
    <name type="scientific">Synechococcus phage ACG-2014a</name>
    <dbReference type="NCBI Taxonomy" id="1493507"/>
    <lineage>
        <taxon>Viruses</taxon>
        <taxon>Duplodnaviria</taxon>
        <taxon>Heunggongvirae</taxon>
        <taxon>Uroviricota</taxon>
        <taxon>Caudoviricetes</taxon>
        <taxon>Pantevenvirales</taxon>
        <taxon>Kyanoviridae</taxon>
        <taxon>Acionnavirus</taxon>
        <taxon>Acionnavirus monteraybay</taxon>
    </lineage>
</organism>
<dbReference type="GO" id="GO:0034599">
    <property type="term" value="P:cellular response to oxidative stress"/>
    <property type="evidence" value="ECO:0007669"/>
    <property type="project" value="TreeGrafter"/>
</dbReference>
<dbReference type="InterPro" id="IPR017937">
    <property type="entry name" value="Thioredoxin_CS"/>
</dbReference>
<dbReference type="PANTHER" id="PTHR45694:SF18">
    <property type="entry name" value="GLUTAREDOXIN-1-RELATED"/>
    <property type="match status" value="1"/>
</dbReference>
<accession>A0A0E3EMW7</accession>
<dbReference type="Proteomes" id="UP000185400">
    <property type="component" value="Segment"/>
</dbReference>
<dbReference type="Pfam" id="PF00462">
    <property type="entry name" value="Glutaredoxin"/>
    <property type="match status" value="1"/>
</dbReference>
<reference evidence="4 5" key="1">
    <citation type="submission" date="2013-12" db="EMBL/GenBank/DDBJ databases">
        <title>Ecological redundancy of diverse viral populations within a natural community.</title>
        <authorList>
            <person name="Gregory A.C."/>
            <person name="LaButti K."/>
            <person name="Copeland A."/>
            <person name="Woyke T."/>
            <person name="Sullivan M.B."/>
        </authorList>
    </citation>
    <scope>NUCLEOTIDE SEQUENCE [LARGE SCALE GENOMIC DNA]</scope>
    <source>
        <strain evidence="3">Syn7803C104</strain>
        <strain evidence="2">Syn7803C47</strain>
    </source>
</reference>
<feature type="domain" description="Glutaredoxin" evidence="1">
    <location>
        <begin position="33"/>
        <end position="88"/>
    </location>
</feature>
<dbReference type="EMBL" id="KJ019137">
    <property type="protein sequence ID" value="AIX40143.1"/>
    <property type="molecule type" value="Genomic_DNA"/>
</dbReference>
<evidence type="ECO:0000313" key="3">
    <source>
        <dbReference type="EMBL" id="AIX40143.1"/>
    </source>
</evidence>
<gene>
    <name evidence="3" type="ORF">Syn7803C104_199</name>
    <name evidence="2" type="ORF">Syn7803C47_198</name>
</gene>
<dbReference type="PANTHER" id="PTHR45694">
    <property type="entry name" value="GLUTAREDOXIN 2"/>
    <property type="match status" value="1"/>
</dbReference>
<evidence type="ECO:0000259" key="1">
    <source>
        <dbReference type="Pfam" id="PF00462"/>
    </source>
</evidence>
<dbReference type="SUPFAM" id="SSF52833">
    <property type="entry name" value="Thioredoxin-like"/>
    <property type="match status" value="1"/>
</dbReference>
<dbReference type="Gene3D" id="3.40.30.10">
    <property type="entry name" value="Glutaredoxin"/>
    <property type="match status" value="1"/>
</dbReference>
<protein>
    <submittedName>
        <fullName evidence="2">Glutaredoxin</fullName>
    </submittedName>
</protein>
<dbReference type="InterPro" id="IPR002109">
    <property type="entry name" value="Glutaredoxin"/>
</dbReference>
<dbReference type="PRINTS" id="PR00160">
    <property type="entry name" value="GLUTAREDOXIN"/>
</dbReference>
<evidence type="ECO:0000313" key="4">
    <source>
        <dbReference type="Proteomes" id="UP000185391"/>
    </source>
</evidence>
<evidence type="ECO:0000313" key="2">
    <source>
        <dbReference type="EMBL" id="AIX15247.1"/>
    </source>
</evidence>
<dbReference type="Proteomes" id="UP000185391">
    <property type="component" value="Segment"/>
</dbReference>
<name>A0A0E3EMW7_9CAUD</name>
<dbReference type="GO" id="GO:0015038">
    <property type="term" value="F:glutathione disulfide oxidoreductase activity"/>
    <property type="evidence" value="ECO:0007669"/>
    <property type="project" value="TreeGrafter"/>
</dbReference>
<dbReference type="InterPro" id="IPR014025">
    <property type="entry name" value="Glutaredoxin_subgr"/>
</dbReference>
<dbReference type="EMBL" id="KJ019030">
    <property type="protein sequence ID" value="AIX15247.1"/>
    <property type="molecule type" value="Genomic_DNA"/>
</dbReference>